<dbReference type="GO" id="GO:0034213">
    <property type="term" value="P:quinolinate catabolic process"/>
    <property type="evidence" value="ECO:0007669"/>
    <property type="project" value="TreeGrafter"/>
</dbReference>
<keyword evidence="7 12" id="KW-0328">Glycosyltransferase</keyword>
<feature type="binding site" evidence="13">
    <location>
        <begin position="140"/>
        <end position="142"/>
    </location>
    <ligand>
        <name>substrate</name>
    </ligand>
</feature>
<feature type="binding site" evidence="13">
    <location>
        <position position="174"/>
    </location>
    <ligand>
        <name>substrate</name>
    </ligand>
</feature>
<proteinExistence type="inferred from homology"/>
<dbReference type="FunFam" id="3.90.1170.20:FF:000001">
    <property type="entry name" value="Nicotinate-nucleotide diphosphorylase (Carboxylating)"/>
    <property type="match status" value="1"/>
</dbReference>
<feature type="binding site" evidence="13">
    <location>
        <begin position="253"/>
        <end position="255"/>
    </location>
    <ligand>
        <name>substrate</name>
    </ligand>
</feature>
<dbReference type="EMBL" id="JAKILJ010000051">
    <property type="protein sequence ID" value="MCL1107170.1"/>
    <property type="molecule type" value="Genomic_DNA"/>
</dbReference>
<evidence type="ECO:0000313" key="17">
    <source>
        <dbReference type="Proteomes" id="UP001139408"/>
    </source>
</evidence>
<dbReference type="Pfam" id="PF02749">
    <property type="entry name" value="QRPTase_N"/>
    <property type="match status" value="1"/>
</dbReference>
<organism evidence="16 17">
    <name type="scientific">Shewanella algicola</name>
    <dbReference type="NCBI Taxonomy" id="640633"/>
    <lineage>
        <taxon>Bacteria</taxon>
        <taxon>Pseudomonadati</taxon>
        <taxon>Pseudomonadota</taxon>
        <taxon>Gammaproteobacteria</taxon>
        <taxon>Alteromonadales</taxon>
        <taxon>Shewanellaceae</taxon>
        <taxon>Shewanella</taxon>
    </lineage>
</organism>
<evidence type="ECO:0000259" key="15">
    <source>
        <dbReference type="Pfam" id="PF02749"/>
    </source>
</evidence>
<dbReference type="GO" id="GO:0009435">
    <property type="term" value="P:NAD+ biosynthetic process"/>
    <property type="evidence" value="ECO:0007669"/>
    <property type="project" value="InterPro"/>
</dbReference>
<dbReference type="CDD" id="cd01572">
    <property type="entry name" value="QPRTase"/>
    <property type="match status" value="1"/>
</dbReference>
<feature type="binding site" evidence="13">
    <location>
        <position position="203"/>
    </location>
    <ligand>
        <name>substrate</name>
    </ligand>
</feature>
<comment type="catalytic activity">
    <reaction evidence="10">
        <text>nicotinate beta-D-ribonucleotide + CO2 + diphosphate = quinolinate + 5-phospho-alpha-D-ribose 1-diphosphate + 2 H(+)</text>
        <dbReference type="Rhea" id="RHEA:12733"/>
        <dbReference type="ChEBI" id="CHEBI:15378"/>
        <dbReference type="ChEBI" id="CHEBI:16526"/>
        <dbReference type="ChEBI" id="CHEBI:29959"/>
        <dbReference type="ChEBI" id="CHEBI:33019"/>
        <dbReference type="ChEBI" id="CHEBI:57502"/>
        <dbReference type="ChEBI" id="CHEBI:58017"/>
        <dbReference type="EC" id="2.4.2.19"/>
    </reaction>
</comment>
<dbReference type="InterPro" id="IPR037128">
    <property type="entry name" value="Quinolinate_PRibosylTase_N_sf"/>
</dbReference>
<evidence type="ECO:0000256" key="11">
    <source>
        <dbReference type="ARBA" id="ARBA00069173"/>
    </source>
</evidence>
<keyword evidence="6" id="KW-0662">Pyridine nucleotide biosynthesis</keyword>
<evidence type="ECO:0000256" key="10">
    <source>
        <dbReference type="ARBA" id="ARBA00047445"/>
    </source>
</evidence>
<dbReference type="InterPro" id="IPR036068">
    <property type="entry name" value="Nicotinate_pribotase-like_C"/>
</dbReference>
<dbReference type="Pfam" id="PF01729">
    <property type="entry name" value="QRPTase_C"/>
    <property type="match status" value="1"/>
</dbReference>
<name>A0A9X2CB77_9GAMM</name>
<evidence type="ECO:0000256" key="5">
    <source>
        <dbReference type="ARBA" id="ARBA00011944"/>
    </source>
</evidence>
<dbReference type="PIRSF" id="PIRSF006250">
    <property type="entry name" value="NadC_ModD"/>
    <property type="match status" value="1"/>
</dbReference>
<feature type="domain" description="Quinolinate phosphoribosyl transferase N-terminal" evidence="15">
    <location>
        <begin position="33"/>
        <end position="117"/>
    </location>
</feature>
<dbReference type="Gene3D" id="3.20.20.70">
    <property type="entry name" value="Aldolase class I"/>
    <property type="match status" value="1"/>
</dbReference>
<dbReference type="GO" id="GO:0004514">
    <property type="term" value="F:nicotinate-nucleotide diphosphorylase (carboxylating) activity"/>
    <property type="evidence" value="ECO:0007669"/>
    <property type="project" value="UniProtKB-EC"/>
</dbReference>
<dbReference type="NCBIfam" id="TIGR00078">
    <property type="entry name" value="nadC"/>
    <property type="match status" value="1"/>
</dbReference>
<accession>A0A9X2CB77</accession>
<keyword evidence="8 12" id="KW-0808">Transferase</keyword>
<feature type="domain" description="Quinolinate phosphoribosyl transferase C-terminal" evidence="14">
    <location>
        <begin position="119"/>
        <end position="289"/>
    </location>
</feature>
<keyword evidence="17" id="KW-1185">Reference proteome</keyword>
<dbReference type="PANTHER" id="PTHR32179:SF3">
    <property type="entry name" value="NICOTINATE-NUCLEOTIDE PYROPHOSPHORYLASE [CARBOXYLATING]"/>
    <property type="match status" value="1"/>
</dbReference>
<protein>
    <recommendedName>
        <fullName evidence="11">Probable nicotinate-nucleotide pyrophosphorylase [carboxylating]</fullName>
        <ecNumber evidence="5">2.4.2.19</ecNumber>
    </recommendedName>
    <alternativeName>
        <fullName evidence="9">Quinolinate phosphoribosyltransferase [decarboxylating]</fullName>
    </alternativeName>
</protein>
<evidence type="ECO:0000256" key="12">
    <source>
        <dbReference type="PIRNR" id="PIRNR006250"/>
    </source>
</evidence>
<feature type="binding site" evidence="13">
    <location>
        <position position="224"/>
    </location>
    <ligand>
        <name>substrate</name>
    </ligand>
</feature>
<dbReference type="GO" id="GO:0005737">
    <property type="term" value="C:cytoplasm"/>
    <property type="evidence" value="ECO:0007669"/>
    <property type="project" value="TreeGrafter"/>
</dbReference>
<reference evidence="16" key="1">
    <citation type="submission" date="2022-01" db="EMBL/GenBank/DDBJ databases">
        <title>Whole genome-based taxonomy of the Shewanellaceae.</title>
        <authorList>
            <person name="Martin-Rodriguez A.J."/>
        </authorList>
    </citation>
    <scope>NUCLEOTIDE SEQUENCE</scope>
    <source>
        <strain evidence="16">DSM 23803</strain>
    </source>
</reference>
<sequence>MLENDIRHAVKTALNEDLGHSAHNSIEDMLTADITAQLIPADKHVSGSLITREDGVFCGKAWAEQVFNQLGGEVVLHWHVDDGDLVVPNQVLCELSGPARAILTGERTAMNFIQTLSGVASLTKHYVDKLSGTHTRLLDTRKTIPGLRTAQKYAVTCGGGKNHRIGLFDAFLIKENHIMACGGISQAITAARALDNSKPVEVEVESLAELTQALDGGADIIMLDNFDVTMMVDAVSLNNRYKDQGKGAKLEVSGNVTIDTLATFAQTGVDYISVGALTKHIKALDLSLRLKA</sequence>
<feature type="binding site" evidence="13">
    <location>
        <position position="164"/>
    </location>
    <ligand>
        <name>substrate</name>
    </ligand>
</feature>
<dbReference type="InterPro" id="IPR004393">
    <property type="entry name" value="NadC"/>
</dbReference>
<dbReference type="SUPFAM" id="SSF51690">
    <property type="entry name" value="Nicotinate/Quinolinate PRTase C-terminal domain-like"/>
    <property type="match status" value="1"/>
</dbReference>
<comment type="similarity">
    <text evidence="3 12">Belongs to the NadC/ModD family.</text>
</comment>
<gene>
    <name evidence="16" type="primary">nadC</name>
    <name evidence="16" type="ORF">L2749_18280</name>
</gene>
<comment type="subunit">
    <text evidence="4">Hexamer formed by 3 homodimers.</text>
</comment>
<evidence type="ECO:0000256" key="7">
    <source>
        <dbReference type="ARBA" id="ARBA00022676"/>
    </source>
</evidence>
<evidence type="ECO:0000313" key="16">
    <source>
        <dbReference type="EMBL" id="MCL1107170.1"/>
    </source>
</evidence>
<dbReference type="InterPro" id="IPR013785">
    <property type="entry name" value="Aldolase_TIM"/>
</dbReference>
<dbReference type="InterPro" id="IPR027277">
    <property type="entry name" value="NadC/ModD"/>
</dbReference>
<feature type="binding site" evidence="13">
    <location>
        <position position="107"/>
    </location>
    <ligand>
        <name>substrate</name>
    </ligand>
</feature>
<evidence type="ECO:0000256" key="8">
    <source>
        <dbReference type="ARBA" id="ARBA00022679"/>
    </source>
</evidence>
<dbReference type="SUPFAM" id="SSF54675">
    <property type="entry name" value="Nicotinate/Quinolinate PRTase N-terminal domain-like"/>
    <property type="match status" value="1"/>
</dbReference>
<dbReference type="InterPro" id="IPR002638">
    <property type="entry name" value="Quinolinate_PRibosylTrfase_C"/>
</dbReference>
<evidence type="ECO:0000259" key="14">
    <source>
        <dbReference type="Pfam" id="PF01729"/>
    </source>
</evidence>
<evidence type="ECO:0000256" key="1">
    <source>
        <dbReference type="ARBA" id="ARBA00003237"/>
    </source>
</evidence>
<evidence type="ECO:0000256" key="3">
    <source>
        <dbReference type="ARBA" id="ARBA00009400"/>
    </source>
</evidence>
<evidence type="ECO:0000256" key="6">
    <source>
        <dbReference type="ARBA" id="ARBA00022642"/>
    </source>
</evidence>
<dbReference type="EC" id="2.4.2.19" evidence="5"/>
<evidence type="ECO:0000256" key="9">
    <source>
        <dbReference type="ARBA" id="ARBA00033102"/>
    </source>
</evidence>
<feature type="binding site" evidence="13">
    <location>
        <begin position="274"/>
        <end position="276"/>
    </location>
    <ligand>
        <name>substrate</name>
    </ligand>
</feature>
<dbReference type="PANTHER" id="PTHR32179">
    <property type="entry name" value="NICOTINATE-NUCLEOTIDE PYROPHOSPHORYLASE [CARBOXYLATING]"/>
    <property type="match status" value="1"/>
</dbReference>
<dbReference type="Proteomes" id="UP001139408">
    <property type="component" value="Unassembled WGS sequence"/>
</dbReference>
<comment type="function">
    <text evidence="1">Involved in the catabolism of quinolinic acid (QA).</text>
</comment>
<evidence type="ECO:0000256" key="2">
    <source>
        <dbReference type="ARBA" id="ARBA00004893"/>
    </source>
</evidence>
<dbReference type="InterPro" id="IPR022412">
    <property type="entry name" value="Quinolinate_PRibosylTrfase_N"/>
</dbReference>
<dbReference type="Gene3D" id="3.90.1170.20">
    <property type="entry name" value="Quinolinate phosphoribosyl transferase, N-terminal domain"/>
    <property type="match status" value="1"/>
</dbReference>
<evidence type="ECO:0000256" key="13">
    <source>
        <dbReference type="PIRSR" id="PIRSR006250-1"/>
    </source>
</evidence>
<evidence type="ECO:0000256" key="4">
    <source>
        <dbReference type="ARBA" id="ARBA00011218"/>
    </source>
</evidence>
<comment type="pathway">
    <text evidence="2">Cofactor biosynthesis; NAD(+) biosynthesis; nicotinate D-ribonucleotide from quinolinate: step 1/1.</text>
</comment>
<dbReference type="RefSeq" id="WP_188926613.1">
    <property type="nucleotide sequence ID" value="NZ_BMQI01000049.1"/>
</dbReference>
<dbReference type="FunFam" id="3.20.20.70:FF:000030">
    <property type="entry name" value="Nicotinate-nucleotide pyrophosphorylase, carboxylating"/>
    <property type="match status" value="1"/>
</dbReference>
<dbReference type="AlphaFoldDB" id="A0A9X2CB77"/>
<comment type="caution">
    <text evidence="16">The sequence shown here is derived from an EMBL/GenBank/DDBJ whole genome shotgun (WGS) entry which is preliminary data.</text>
</comment>